<evidence type="ECO:0000256" key="7">
    <source>
        <dbReference type="ARBA" id="ARBA00023157"/>
    </source>
</evidence>
<dbReference type="AlphaFoldDB" id="A0A9W3AT87"/>
<dbReference type="RefSeq" id="XP_055890369.1">
    <property type="nucleotide sequence ID" value="XM_056034394.1"/>
</dbReference>
<dbReference type="GO" id="GO:0010185">
    <property type="term" value="P:regulation of cellular defense response"/>
    <property type="evidence" value="ECO:0007669"/>
    <property type="project" value="UniProtKB-ARBA"/>
</dbReference>
<dbReference type="InterPro" id="IPR008979">
    <property type="entry name" value="Galactose-bd-like_sf"/>
</dbReference>
<comment type="subunit">
    <text evidence="3">Homotrimer.</text>
</comment>
<dbReference type="SUPFAM" id="SSF49785">
    <property type="entry name" value="Galactose-binding domain-like"/>
    <property type="match status" value="1"/>
</dbReference>
<keyword evidence="4" id="KW-0479">Metal-binding</keyword>
<dbReference type="PANTHER" id="PTHR45713">
    <property type="entry name" value="FTP DOMAIN-CONTAINING PROTEIN"/>
    <property type="match status" value="1"/>
</dbReference>
<evidence type="ECO:0000256" key="3">
    <source>
        <dbReference type="ARBA" id="ARBA00011233"/>
    </source>
</evidence>
<dbReference type="GO" id="GO:0046872">
    <property type="term" value="F:metal ion binding"/>
    <property type="evidence" value="ECO:0007669"/>
    <property type="project" value="UniProtKB-KW"/>
</dbReference>
<keyword evidence="11" id="KW-1185">Reference proteome</keyword>
<evidence type="ECO:0000256" key="1">
    <source>
        <dbReference type="ARBA" id="ARBA00002219"/>
    </source>
</evidence>
<feature type="domain" description="F5/8 type C" evidence="9">
    <location>
        <begin position="14"/>
        <end position="171"/>
    </location>
</feature>
<dbReference type="GO" id="GO:0001868">
    <property type="term" value="P:regulation of complement activation, lectin pathway"/>
    <property type="evidence" value="ECO:0007669"/>
    <property type="project" value="UniProtKB-ARBA"/>
</dbReference>
<dbReference type="Pfam" id="PF00024">
    <property type="entry name" value="PAN_1"/>
    <property type="match status" value="1"/>
</dbReference>
<dbReference type="Gene3D" id="2.60.120.260">
    <property type="entry name" value="Galactose-binding domain-like"/>
    <property type="match status" value="1"/>
</dbReference>
<evidence type="ECO:0000256" key="6">
    <source>
        <dbReference type="ARBA" id="ARBA00022837"/>
    </source>
</evidence>
<evidence type="ECO:0000259" key="9">
    <source>
        <dbReference type="PROSITE" id="PS50022"/>
    </source>
</evidence>
<dbReference type="Proteomes" id="UP001165740">
    <property type="component" value="Chromosome 7"/>
</dbReference>
<keyword evidence="5" id="KW-0430">Lectin</keyword>
<dbReference type="SMART" id="SM00607">
    <property type="entry name" value="FTP"/>
    <property type="match status" value="1"/>
</dbReference>
<gene>
    <name evidence="12" type="primary">LOC129927151</name>
</gene>
<evidence type="ECO:0000256" key="5">
    <source>
        <dbReference type="ARBA" id="ARBA00022734"/>
    </source>
</evidence>
<evidence type="ECO:0000256" key="2">
    <source>
        <dbReference type="ARBA" id="ARBA00010147"/>
    </source>
</evidence>
<dbReference type="Gene3D" id="3.50.4.10">
    <property type="entry name" value="Hepatocyte Growth Factor"/>
    <property type="match status" value="1"/>
</dbReference>
<dbReference type="PROSITE" id="PS50948">
    <property type="entry name" value="PAN"/>
    <property type="match status" value="1"/>
</dbReference>
<dbReference type="InterPro" id="IPR051941">
    <property type="entry name" value="BG_Antigen-Binding_Lectin"/>
</dbReference>
<dbReference type="InterPro" id="IPR003609">
    <property type="entry name" value="Pan_app"/>
</dbReference>
<dbReference type="InterPro" id="IPR006585">
    <property type="entry name" value="FTP1"/>
</dbReference>
<dbReference type="OMA" id="GTHGHCQ"/>
<sequence length="260" mass="29276">MPAMFPLFVSSLMVTTATLGLYNAARFKSATQSTTYLPFYASLAVDGDYDPDGTHGHCQHTLQELKPWWMVDLRGQFVVEQIKLTNRQDGSPYIPARLSNFDIDVFEQDPSKLVNFADISGHVCYHQTASPGAGTFLYNCTAPIVGRYVRLIMRLASIEHLHVCEIEVLVSNSSFEEVYFNRLGDTKLTNEPIITLIVSDLNNCLQECLQRRSTHYCTAFNWVTSTRSCQLLSVNPFLDLTVNLTSAIGTHFYSEYGFTL</sequence>
<dbReference type="GeneID" id="129927151"/>
<comment type="function">
    <text evidence="1">Acts as a defensive agent. Recognizes blood group fucosylated oligosaccharides including A, B, H and Lewis B-type antigens. Does not recognize Lewis A antigen and has low affinity for monovalent haptens.</text>
</comment>
<comment type="similarity">
    <text evidence="2">Belongs to the fucolectin family.</text>
</comment>
<keyword evidence="8" id="KW-0732">Signal</keyword>
<evidence type="ECO:0000259" key="10">
    <source>
        <dbReference type="PROSITE" id="PS50948"/>
    </source>
</evidence>
<proteinExistence type="inferred from homology"/>
<protein>
    <submittedName>
        <fullName evidence="12">Fucolectin-1-like</fullName>
    </submittedName>
</protein>
<keyword evidence="7" id="KW-1015">Disulfide bond</keyword>
<dbReference type="OrthoDB" id="6049351at2759"/>
<dbReference type="InterPro" id="IPR000421">
    <property type="entry name" value="FA58C"/>
</dbReference>
<feature type="domain" description="Apple" evidence="10">
    <location>
        <begin position="164"/>
        <end position="257"/>
    </location>
</feature>
<organism evidence="11 12">
    <name type="scientific">Biomphalaria glabrata</name>
    <name type="common">Bloodfluke planorb</name>
    <name type="synonym">Freshwater snail</name>
    <dbReference type="NCBI Taxonomy" id="6526"/>
    <lineage>
        <taxon>Eukaryota</taxon>
        <taxon>Metazoa</taxon>
        <taxon>Spiralia</taxon>
        <taxon>Lophotrochozoa</taxon>
        <taxon>Mollusca</taxon>
        <taxon>Gastropoda</taxon>
        <taxon>Heterobranchia</taxon>
        <taxon>Euthyneura</taxon>
        <taxon>Panpulmonata</taxon>
        <taxon>Hygrophila</taxon>
        <taxon>Lymnaeoidea</taxon>
        <taxon>Planorbidae</taxon>
        <taxon>Biomphalaria</taxon>
    </lineage>
</organism>
<evidence type="ECO:0000313" key="11">
    <source>
        <dbReference type="Proteomes" id="UP001165740"/>
    </source>
</evidence>
<keyword evidence="6" id="KW-0106">Calcium</keyword>
<accession>A0A9W3AT87</accession>
<feature type="chain" id="PRO_5040836955" evidence="8">
    <location>
        <begin position="21"/>
        <end position="260"/>
    </location>
</feature>
<dbReference type="GO" id="GO:0042806">
    <property type="term" value="F:fucose binding"/>
    <property type="evidence" value="ECO:0007669"/>
    <property type="project" value="UniProtKB-ARBA"/>
</dbReference>
<dbReference type="PANTHER" id="PTHR45713:SF6">
    <property type="entry name" value="F5_8 TYPE C DOMAIN-CONTAINING PROTEIN"/>
    <property type="match status" value="1"/>
</dbReference>
<reference evidence="12" key="1">
    <citation type="submission" date="2025-08" db="UniProtKB">
        <authorList>
            <consortium name="RefSeq"/>
        </authorList>
    </citation>
    <scope>IDENTIFICATION</scope>
</reference>
<evidence type="ECO:0000313" key="12">
    <source>
        <dbReference type="RefSeq" id="XP_055890369.1"/>
    </source>
</evidence>
<evidence type="ECO:0000256" key="8">
    <source>
        <dbReference type="SAM" id="SignalP"/>
    </source>
</evidence>
<feature type="signal peptide" evidence="8">
    <location>
        <begin position="1"/>
        <end position="20"/>
    </location>
</feature>
<dbReference type="SMART" id="SM00473">
    <property type="entry name" value="PAN_AP"/>
    <property type="match status" value="1"/>
</dbReference>
<evidence type="ECO:0000256" key="4">
    <source>
        <dbReference type="ARBA" id="ARBA00022723"/>
    </source>
</evidence>
<dbReference type="Pfam" id="PF22633">
    <property type="entry name" value="F5_F8_type_C_2"/>
    <property type="match status" value="1"/>
</dbReference>
<name>A0A9W3AT87_BIOGL</name>
<dbReference type="SUPFAM" id="SSF57414">
    <property type="entry name" value="Hairpin loop containing domain-like"/>
    <property type="match status" value="1"/>
</dbReference>
<dbReference type="PROSITE" id="PS50022">
    <property type="entry name" value="FA58C_3"/>
    <property type="match status" value="1"/>
</dbReference>